<protein>
    <recommendedName>
        <fullName evidence="1">TIR domain-containing protein</fullName>
    </recommendedName>
</protein>
<accession>A0ABY6LPL8</accession>
<dbReference type="EMBL" id="CP092882">
    <property type="protein sequence ID" value="UYV81450.1"/>
    <property type="molecule type" value="Genomic_DNA"/>
</dbReference>
<sequence length="660" mass="75177">MHYVHVNAVCDDNGTKPHLIICTLCRFSLCKNREVMGVILRRPKPDDTCRDMVAKAVLISYVRNEAAQHALSLKEELCNLNCSVYLDVDEIKPSIDWQDCLNYAVSNCTIFVPLITPLYGKTQWTNREVKLADVRQKVIIPVNFTEQWPPDCLAIQFASTQYIPWKFPPQEGVDPTRHNQNWKKWDRENIHRTAKDIADRLMTIKSEKIPRKVMSKKERGQVNPAYHLTELDSPRNNKSLIVISIHPKQRGIALELSRGLQSEGYTIWCSCEPHTFTEGEEPLSPRDLPPIPEGDTCLSQELPASLKESIRGFHHNEGSGDFNGSLRQHRQLARTISNLSDNHYMSTISQEKLAQLKSFQQNVNQAGVVVVVTSEDYFRSKFSHQQVFYCEHRKKVIVVETDGANMPTWFSMLMGQEPSLVYSSTHFLPSLRSRIKKALNPGVTESPTDTVTEAKLQCWVNFMKTNGLSQELCIYIVGTASCNIHTRTKEICKALGEEVAKIENVTLVTGGFFGVPELVGRTFSESRDTNLPSTIFHVLPHRDSQDYTSKAPQNPDGSFEQLSYGKSIFVGDSVKERDMAIARHIDTCILIEGSHSKDRIWDTDWLKPQKGVRQGCILSPYLFNLYTEHIIRLADFDQIGVHIRRMEINNLFTMLMTPHC</sequence>
<dbReference type="PANTHER" id="PTHR47508">
    <property type="entry name" value="SAM DOMAIN-CONTAINING PROTEIN-RELATED"/>
    <property type="match status" value="1"/>
</dbReference>
<dbReference type="InterPro" id="IPR035897">
    <property type="entry name" value="Toll_tir_struct_dom_sf"/>
</dbReference>
<dbReference type="SUPFAM" id="SSF52200">
    <property type="entry name" value="Toll/Interleukin receptor TIR domain"/>
    <property type="match status" value="1"/>
</dbReference>
<gene>
    <name evidence="2" type="ORF">LAZ67_20001234</name>
</gene>
<dbReference type="Gene3D" id="3.40.50.10140">
    <property type="entry name" value="Toll/interleukin-1 receptor homology (TIR) domain"/>
    <property type="match status" value="1"/>
</dbReference>
<organism evidence="2 3">
    <name type="scientific">Cordylochernes scorpioides</name>
    <dbReference type="NCBI Taxonomy" id="51811"/>
    <lineage>
        <taxon>Eukaryota</taxon>
        <taxon>Metazoa</taxon>
        <taxon>Ecdysozoa</taxon>
        <taxon>Arthropoda</taxon>
        <taxon>Chelicerata</taxon>
        <taxon>Arachnida</taxon>
        <taxon>Pseudoscorpiones</taxon>
        <taxon>Cheliferoidea</taxon>
        <taxon>Chernetidae</taxon>
        <taxon>Cordylochernes</taxon>
    </lineage>
</organism>
<evidence type="ECO:0000313" key="3">
    <source>
        <dbReference type="Proteomes" id="UP001235939"/>
    </source>
</evidence>
<dbReference type="Proteomes" id="UP001235939">
    <property type="component" value="Chromosome 20"/>
</dbReference>
<dbReference type="Pfam" id="PF13676">
    <property type="entry name" value="TIR_2"/>
    <property type="match status" value="1"/>
</dbReference>
<dbReference type="PANTHER" id="PTHR47508:SF3">
    <property type="entry name" value="TIR DOMAIN-CONTAINING PROTEIN"/>
    <property type="match status" value="1"/>
</dbReference>
<name>A0ABY6LPL8_9ARAC</name>
<dbReference type="PROSITE" id="PS50104">
    <property type="entry name" value="TIR"/>
    <property type="match status" value="1"/>
</dbReference>
<reference evidence="2 3" key="1">
    <citation type="submission" date="2022-01" db="EMBL/GenBank/DDBJ databases">
        <title>A chromosomal length assembly of Cordylochernes scorpioides.</title>
        <authorList>
            <person name="Zeh D."/>
            <person name="Zeh J."/>
        </authorList>
    </citation>
    <scope>NUCLEOTIDE SEQUENCE [LARGE SCALE GENOMIC DNA]</scope>
    <source>
        <strain evidence="2">IN4F17</strain>
        <tissue evidence="2">Whole Body</tissue>
    </source>
</reference>
<evidence type="ECO:0000313" key="2">
    <source>
        <dbReference type="EMBL" id="UYV81450.1"/>
    </source>
</evidence>
<dbReference type="Gene3D" id="3.40.50.450">
    <property type="match status" value="1"/>
</dbReference>
<feature type="domain" description="TIR" evidence="1">
    <location>
        <begin position="53"/>
        <end position="189"/>
    </location>
</feature>
<proteinExistence type="predicted"/>
<keyword evidence="3" id="KW-1185">Reference proteome</keyword>
<evidence type="ECO:0000259" key="1">
    <source>
        <dbReference type="PROSITE" id="PS50104"/>
    </source>
</evidence>
<dbReference type="InterPro" id="IPR000157">
    <property type="entry name" value="TIR_dom"/>
</dbReference>